<dbReference type="EMBL" id="CM047581">
    <property type="protein sequence ID" value="KAI9916506.1"/>
    <property type="molecule type" value="Genomic_DNA"/>
</dbReference>
<sequence>MALQVDSDTKLAIEQQYSSDVQVILEKENAKRQQQVISDSLEKQQSEIVHLQRERDEQNRVVKDMEETIAALEVERLTQSSASDGLQNLQAAKNELQTISREGNFTAFNGPLELRQARATKKSQVEKELQARVKELEAIVSDYQFKLQVSESGADTEDEAQVKELEALVKQLQDRLRVSENTTVRRKKDHAREKELEEQVKLLERKLSAKGREQQQQIEELEASVEQYRLELHISEPSIEAKELSAMHEKVTSRTQSHFAKMQLPAMHSSFHDLQSYMKVSELLLRLQSFPRTELASTFGRKKTNSVGALLAGFFDYYAHRFNLEEKVVSVRIGSALSKTTKWSRPVSLKPSIEDTFELAHDVGRVVFHRKGQDFIRS</sequence>
<organism evidence="1 2">
    <name type="scientific">Peronosclerospora sorghi</name>
    <dbReference type="NCBI Taxonomy" id="230839"/>
    <lineage>
        <taxon>Eukaryota</taxon>
        <taxon>Sar</taxon>
        <taxon>Stramenopiles</taxon>
        <taxon>Oomycota</taxon>
        <taxon>Peronosporomycetes</taxon>
        <taxon>Peronosporales</taxon>
        <taxon>Peronosporaceae</taxon>
        <taxon>Peronosclerospora</taxon>
    </lineage>
</organism>
<accession>A0ACC0WFL9</accession>
<gene>
    <name evidence="1" type="ORF">PsorP6_017187</name>
</gene>
<evidence type="ECO:0000313" key="1">
    <source>
        <dbReference type="EMBL" id="KAI9916506.1"/>
    </source>
</evidence>
<dbReference type="Proteomes" id="UP001163321">
    <property type="component" value="Chromosome 2"/>
</dbReference>
<reference evidence="1 2" key="1">
    <citation type="journal article" date="2022" name="bioRxiv">
        <title>The genome of the oomycete Peronosclerospora sorghi, a cosmopolitan pathogen of maize and sorghum, is inflated with dispersed pseudogenes.</title>
        <authorList>
            <person name="Fletcher K."/>
            <person name="Martin F."/>
            <person name="Isakeit T."/>
            <person name="Cavanaugh K."/>
            <person name="Magill C."/>
            <person name="Michelmore R."/>
        </authorList>
    </citation>
    <scope>NUCLEOTIDE SEQUENCE [LARGE SCALE GENOMIC DNA]</scope>
    <source>
        <strain evidence="1">P6</strain>
    </source>
</reference>
<evidence type="ECO:0000313" key="2">
    <source>
        <dbReference type="Proteomes" id="UP001163321"/>
    </source>
</evidence>
<proteinExistence type="predicted"/>
<protein>
    <submittedName>
        <fullName evidence="1">Uncharacterized protein</fullName>
    </submittedName>
</protein>
<comment type="caution">
    <text evidence="1">The sequence shown here is derived from an EMBL/GenBank/DDBJ whole genome shotgun (WGS) entry which is preliminary data.</text>
</comment>
<name>A0ACC0WFL9_9STRA</name>
<keyword evidence="2" id="KW-1185">Reference proteome</keyword>